<reference evidence="1 2" key="1">
    <citation type="submission" date="2020-03" db="EMBL/GenBank/DDBJ databases">
        <title>Genomic Encyclopedia of Type Strains, Phase IV (KMG-IV): sequencing the most valuable type-strain genomes for metagenomic binning, comparative biology and taxonomic classification.</title>
        <authorList>
            <person name="Goeker M."/>
        </authorList>
    </citation>
    <scope>NUCLEOTIDE SEQUENCE [LARGE SCALE GENOMIC DNA]</scope>
    <source>
        <strain evidence="1 2">DSM 105096</strain>
    </source>
</reference>
<gene>
    <name evidence="1" type="ORF">GGR27_003952</name>
</gene>
<sequence length="493" mass="55009">MKLLQTLTLGTSRQPLSQEAKDYLDLRDAVDPSADDAEKALAAYALAERLDRLQTPTVTPPGASEPIAESRAAASPKLARALQLVFSETYADVLPEAVRVLDERGLLFPPHLLPELLDYAAGTELDAPLTAGRAVRAGGNRARWLATMNPAWMMLTQRVDFPDLWKTEQSPAGKRDVLSRWRNVAPEDARRALANWWPKQSPKNQETLLEAVRIKLSPDDLPWLRAQFGPKRKGVRRALLKLLLLGRDLTVSEEITNVAVRSLDERGKFIAALTDPADKDLLQRYGGLRSKESIGEFVLEALPPVTLPDLLGQTYAEYWAGLNKRELKAAAVAILDYEDADAGGEFLAFALRARRENLPLTELSQITKSLPTPLFNSVYHRLMDEEKDSFHSGSVAPLLAVLRDESWSERISKAFVLSLVAGLREGRSLPFGAARQQSELWKRAIPLVHVATFAFLRQHLHAMTERPDQFGKLSLEMLQTTAFRRVLYDESAK</sequence>
<name>A0ABX0XHR9_9BACT</name>
<dbReference type="EMBL" id="JAATJH010000012">
    <property type="protein sequence ID" value="NJC28429.1"/>
    <property type="molecule type" value="Genomic_DNA"/>
</dbReference>
<dbReference type="Proteomes" id="UP000770785">
    <property type="component" value="Unassembled WGS sequence"/>
</dbReference>
<comment type="caution">
    <text evidence="1">The sequence shown here is derived from an EMBL/GenBank/DDBJ whole genome shotgun (WGS) entry which is preliminary data.</text>
</comment>
<dbReference type="RefSeq" id="WP_168040443.1">
    <property type="nucleotide sequence ID" value="NZ_JAATJH010000012.1"/>
</dbReference>
<dbReference type="InterPro" id="IPR043746">
    <property type="entry name" value="DUF5691"/>
</dbReference>
<protein>
    <submittedName>
        <fullName evidence="1">Uncharacterized protein</fullName>
    </submittedName>
</protein>
<organism evidence="1 2">
    <name type="scientific">Neolewinella antarctica</name>
    <dbReference type="NCBI Taxonomy" id="442734"/>
    <lineage>
        <taxon>Bacteria</taxon>
        <taxon>Pseudomonadati</taxon>
        <taxon>Bacteroidota</taxon>
        <taxon>Saprospiria</taxon>
        <taxon>Saprospirales</taxon>
        <taxon>Lewinellaceae</taxon>
        <taxon>Neolewinella</taxon>
    </lineage>
</organism>
<dbReference type="Pfam" id="PF18944">
    <property type="entry name" value="DUF5691"/>
    <property type="match status" value="1"/>
</dbReference>
<proteinExistence type="predicted"/>
<evidence type="ECO:0000313" key="2">
    <source>
        <dbReference type="Proteomes" id="UP000770785"/>
    </source>
</evidence>
<evidence type="ECO:0000313" key="1">
    <source>
        <dbReference type="EMBL" id="NJC28429.1"/>
    </source>
</evidence>
<accession>A0ABX0XHR9</accession>
<keyword evidence="2" id="KW-1185">Reference proteome</keyword>